<dbReference type="AlphaFoldDB" id="A0A1N7INB6"/>
<proteinExistence type="predicted"/>
<keyword evidence="3" id="KW-1185">Reference proteome</keyword>
<dbReference type="RefSeq" id="WP_327077532.1">
    <property type="nucleotide sequence ID" value="NZ_CP046976.1"/>
</dbReference>
<dbReference type="STRING" id="1161099.SAMN05444817_101100"/>
<dbReference type="EMBL" id="FTOF01000001">
    <property type="protein sequence ID" value="SIS38542.1"/>
    <property type="molecule type" value="Genomic_DNA"/>
</dbReference>
<feature type="region of interest" description="Disordered" evidence="1">
    <location>
        <begin position="31"/>
        <end position="52"/>
    </location>
</feature>
<evidence type="ECO:0000313" key="3">
    <source>
        <dbReference type="Proteomes" id="UP000186292"/>
    </source>
</evidence>
<gene>
    <name evidence="2" type="ORF">SAMN05444817_101100</name>
</gene>
<sequence length="52" mass="5631">MIMNYADAIPAGEIFEVEITTDDGSVLSLQIPVREQPSGEENYGGDRGGHNH</sequence>
<dbReference type="Proteomes" id="UP000186292">
    <property type="component" value="Unassembled WGS sequence"/>
</dbReference>
<name>A0A1N7INB6_9CORY</name>
<organism evidence="2 3">
    <name type="scientific">Corynebacterium appendicis CIP 107643</name>
    <dbReference type="NCBI Taxonomy" id="1161099"/>
    <lineage>
        <taxon>Bacteria</taxon>
        <taxon>Bacillati</taxon>
        <taxon>Actinomycetota</taxon>
        <taxon>Actinomycetes</taxon>
        <taxon>Mycobacteriales</taxon>
        <taxon>Corynebacteriaceae</taxon>
        <taxon>Corynebacterium</taxon>
    </lineage>
</organism>
<accession>A0A1N7INB6</accession>
<reference evidence="3" key="1">
    <citation type="submission" date="2017-01" db="EMBL/GenBank/DDBJ databases">
        <authorList>
            <person name="Varghese N."/>
            <person name="Submissions S."/>
        </authorList>
    </citation>
    <scope>NUCLEOTIDE SEQUENCE [LARGE SCALE GENOMIC DNA]</scope>
    <source>
        <strain evidence="3">DSM 44531</strain>
    </source>
</reference>
<evidence type="ECO:0000256" key="1">
    <source>
        <dbReference type="SAM" id="MobiDB-lite"/>
    </source>
</evidence>
<evidence type="ECO:0000313" key="2">
    <source>
        <dbReference type="EMBL" id="SIS38542.1"/>
    </source>
</evidence>
<protein>
    <submittedName>
        <fullName evidence="2">Uncharacterized protein</fullName>
    </submittedName>
</protein>